<comment type="caution">
    <text evidence="5">The sequence shown here is derived from an EMBL/GenBank/DDBJ whole genome shotgun (WGS) entry which is preliminary data.</text>
</comment>
<evidence type="ECO:0000256" key="2">
    <source>
        <dbReference type="ARBA" id="ARBA00022801"/>
    </source>
</evidence>
<evidence type="ECO:0000313" key="5">
    <source>
        <dbReference type="EMBL" id="MFD1362786.1"/>
    </source>
</evidence>
<dbReference type="InterPro" id="IPR036397">
    <property type="entry name" value="RNaseH_sf"/>
</dbReference>
<keyword evidence="1" id="KW-0540">Nuclease</keyword>
<dbReference type="SUPFAM" id="SSF53098">
    <property type="entry name" value="Ribonuclease H-like"/>
    <property type="match status" value="1"/>
</dbReference>
<evidence type="ECO:0000313" key="6">
    <source>
        <dbReference type="Proteomes" id="UP001597178"/>
    </source>
</evidence>
<dbReference type="Gene3D" id="3.30.420.10">
    <property type="entry name" value="Ribonuclease H-like superfamily/Ribonuclease H"/>
    <property type="match status" value="1"/>
</dbReference>
<accession>A0ABW3ZWM7</accession>
<keyword evidence="3" id="KW-0269">Exonuclease</keyword>
<dbReference type="EMBL" id="JBHTNH010000028">
    <property type="protein sequence ID" value="MFD1362786.1"/>
    <property type="molecule type" value="Genomic_DNA"/>
</dbReference>
<dbReference type="Proteomes" id="UP001597178">
    <property type="component" value="Unassembled WGS sequence"/>
</dbReference>
<feature type="domain" description="Exonuclease" evidence="4">
    <location>
        <begin position="4"/>
        <end position="167"/>
    </location>
</feature>
<protein>
    <submittedName>
        <fullName evidence="5">PolC-type DNA polymerase III</fullName>
    </submittedName>
</protein>
<name>A0ABW3ZWM7_9BACI</name>
<evidence type="ECO:0000259" key="4">
    <source>
        <dbReference type="SMART" id="SM00479"/>
    </source>
</evidence>
<proteinExistence type="predicted"/>
<dbReference type="PANTHER" id="PTHR30231:SF4">
    <property type="entry name" value="PROTEIN NEN2"/>
    <property type="match status" value="1"/>
</dbReference>
<dbReference type="CDD" id="cd06127">
    <property type="entry name" value="DEDDh"/>
    <property type="match status" value="1"/>
</dbReference>
<dbReference type="PANTHER" id="PTHR30231">
    <property type="entry name" value="DNA POLYMERASE III SUBUNIT EPSILON"/>
    <property type="match status" value="1"/>
</dbReference>
<dbReference type="SMART" id="SM00479">
    <property type="entry name" value="EXOIII"/>
    <property type="match status" value="1"/>
</dbReference>
<evidence type="ECO:0000256" key="3">
    <source>
        <dbReference type="ARBA" id="ARBA00022839"/>
    </source>
</evidence>
<keyword evidence="2" id="KW-0378">Hydrolase</keyword>
<dbReference type="InterPro" id="IPR012337">
    <property type="entry name" value="RNaseH-like_sf"/>
</dbReference>
<gene>
    <name evidence="5" type="ORF">ACFQ4A_14085</name>
</gene>
<dbReference type="InterPro" id="IPR013520">
    <property type="entry name" value="Ribonucl_H"/>
</dbReference>
<sequence length="199" mass="22573">MFEKILFTDFETTGLSPNEDYPTEVALLKIDGADQQEFSSKIQLPEGVEVSAFVTELTGLTAKNVNKQGISRKEIQSILNTFIDDETLVIAHNANFDLGFLYHHFGIAPKHFMCTRTIEYLTNPHLSSSLKHVYPRYVADEQQTHRAGDDVAMTKAVFDEQVKVHGENAMVFFLNKVVRTPERDLVYCPSNAKVLDFRN</sequence>
<keyword evidence="6" id="KW-1185">Reference proteome</keyword>
<dbReference type="Pfam" id="PF00929">
    <property type="entry name" value="RNase_T"/>
    <property type="match status" value="1"/>
</dbReference>
<reference evidence="6" key="1">
    <citation type="journal article" date="2019" name="Int. J. Syst. Evol. Microbiol.">
        <title>The Global Catalogue of Microorganisms (GCM) 10K type strain sequencing project: providing services to taxonomists for standard genome sequencing and annotation.</title>
        <authorList>
            <consortium name="The Broad Institute Genomics Platform"/>
            <consortium name="The Broad Institute Genome Sequencing Center for Infectious Disease"/>
            <person name="Wu L."/>
            <person name="Ma J."/>
        </authorList>
    </citation>
    <scope>NUCLEOTIDE SEQUENCE [LARGE SCALE GENOMIC DNA]</scope>
    <source>
        <strain evidence="6">CCUG 54822</strain>
    </source>
</reference>
<dbReference type="RefSeq" id="WP_382401674.1">
    <property type="nucleotide sequence ID" value="NZ_JBHTNH010000028.1"/>
</dbReference>
<evidence type="ECO:0000256" key="1">
    <source>
        <dbReference type="ARBA" id="ARBA00022722"/>
    </source>
</evidence>
<organism evidence="5 6">
    <name type="scientific">Lentibacillus salinarum</name>
    <dbReference type="NCBI Taxonomy" id="446820"/>
    <lineage>
        <taxon>Bacteria</taxon>
        <taxon>Bacillati</taxon>
        <taxon>Bacillota</taxon>
        <taxon>Bacilli</taxon>
        <taxon>Bacillales</taxon>
        <taxon>Bacillaceae</taxon>
        <taxon>Lentibacillus</taxon>
    </lineage>
</organism>